<dbReference type="PANTHER" id="PTHR34308">
    <property type="entry name" value="COBALAMIN BIOSYNTHESIS PROTEIN CBIB"/>
    <property type="match status" value="1"/>
</dbReference>
<evidence type="ECO:0000256" key="2">
    <source>
        <dbReference type="ARBA" id="ARBA00004953"/>
    </source>
</evidence>
<dbReference type="PANTHER" id="PTHR34308:SF1">
    <property type="entry name" value="COBALAMIN BIOSYNTHESIS PROTEIN CBIB"/>
    <property type="match status" value="1"/>
</dbReference>
<keyword evidence="4 9" id="KW-1003">Cell membrane</keyword>
<evidence type="ECO:0000256" key="3">
    <source>
        <dbReference type="ARBA" id="ARBA00006263"/>
    </source>
</evidence>
<feature type="transmembrane region" description="Helical" evidence="9">
    <location>
        <begin position="294"/>
        <end position="317"/>
    </location>
</feature>
<evidence type="ECO:0000256" key="5">
    <source>
        <dbReference type="ARBA" id="ARBA00022573"/>
    </source>
</evidence>
<dbReference type="InterPro" id="IPR004485">
    <property type="entry name" value="Cobalamin_biosynth_CobD/CbiB"/>
</dbReference>
<feature type="transmembrane region" description="Helical" evidence="9">
    <location>
        <begin position="56"/>
        <end position="76"/>
    </location>
</feature>
<keyword evidence="8 9" id="KW-0472">Membrane</keyword>
<dbReference type="GO" id="GO:0043757">
    <property type="term" value="F:adenosylcobinamide-phosphate synthase activity"/>
    <property type="evidence" value="ECO:0007669"/>
    <property type="project" value="UniProtKB-EC"/>
</dbReference>
<name>A0ABT9LSI8_9BACL</name>
<comment type="pathway">
    <text evidence="2 9">Cofactor biosynthesis; adenosylcobalamin biosynthesis.</text>
</comment>
<dbReference type="EMBL" id="JAURUO010000001">
    <property type="protein sequence ID" value="MDP9727219.1"/>
    <property type="molecule type" value="Genomic_DNA"/>
</dbReference>
<protein>
    <recommendedName>
        <fullName evidence="9">Cobalamin biosynthesis protein CobD</fullName>
    </recommendedName>
</protein>
<keyword evidence="7 9" id="KW-1133">Transmembrane helix</keyword>
<dbReference type="RefSeq" id="WP_306952663.1">
    <property type="nucleotide sequence ID" value="NZ_JAURUO010000001.1"/>
</dbReference>
<organism evidence="10 11">
    <name type="scientific">Alicyclobacillus tolerans</name>
    <dbReference type="NCBI Taxonomy" id="90970"/>
    <lineage>
        <taxon>Bacteria</taxon>
        <taxon>Bacillati</taxon>
        <taxon>Bacillota</taxon>
        <taxon>Bacilli</taxon>
        <taxon>Bacillales</taxon>
        <taxon>Alicyclobacillaceae</taxon>
        <taxon>Alicyclobacillus</taxon>
    </lineage>
</organism>
<dbReference type="Proteomes" id="UP001229209">
    <property type="component" value="Unassembled WGS sequence"/>
</dbReference>
<reference evidence="10 11" key="1">
    <citation type="submission" date="2023-07" db="EMBL/GenBank/DDBJ databases">
        <title>Genomic Encyclopedia of Type Strains, Phase IV (KMG-IV): sequencing the most valuable type-strain genomes for metagenomic binning, comparative biology and taxonomic classification.</title>
        <authorList>
            <person name="Goeker M."/>
        </authorList>
    </citation>
    <scope>NUCLEOTIDE SEQUENCE [LARGE SCALE GENOMIC DNA]</scope>
    <source>
        <strain evidence="10 11">DSM 25924</strain>
    </source>
</reference>
<proteinExistence type="inferred from homology"/>
<evidence type="ECO:0000313" key="10">
    <source>
        <dbReference type="EMBL" id="MDP9727219.1"/>
    </source>
</evidence>
<evidence type="ECO:0000256" key="1">
    <source>
        <dbReference type="ARBA" id="ARBA00004651"/>
    </source>
</evidence>
<dbReference type="HAMAP" id="MF_00024">
    <property type="entry name" value="CobD_CbiB"/>
    <property type="match status" value="1"/>
</dbReference>
<keyword evidence="6 9" id="KW-0812">Transmembrane</keyword>
<comment type="caution">
    <text evidence="10">The sequence shown here is derived from an EMBL/GenBank/DDBJ whole genome shotgun (WGS) entry which is preliminary data.</text>
</comment>
<feature type="transmembrane region" description="Helical" evidence="9">
    <location>
        <begin position="81"/>
        <end position="99"/>
    </location>
</feature>
<accession>A0ABT9LSI8</accession>
<dbReference type="NCBIfam" id="TIGR00380">
    <property type="entry name" value="cobal_cbiB"/>
    <property type="match status" value="1"/>
</dbReference>
<keyword evidence="5 9" id="KW-0169">Cobalamin biosynthesis</keyword>
<comment type="subcellular location">
    <subcellularLocation>
        <location evidence="1 9">Cell membrane</location>
        <topology evidence="1 9">Multi-pass membrane protein</topology>
    </subcellularLocation>
</comment>
<evidence type="ECO:0000313" key="11">
    <source>
        <dbReference type="Proteomes" id="UP001229209"/>
    </source>
</evidence>
<gene>
    <name evidence="9" type="primary">cobD</name>
    <name evidence="10" type="ORF">J2S04_000141</name>
</gene>
<dbReference type="Pfam" id="PF03186">
    <property type="entry name" value="CobD_Cbib"/>
    <property type="match status" value="1"/>
</dbReference>
<comment type="similarity">
    <text evidence="3 9">Belongs to the CobD/CbiB family.</text>
</comment>
<comment type="function">
    <text evidence="9">Converts cobyric acid to cobinamide by the addition of aminopropanol on the F carboxylic group.</text>
</comment>
<evidence type="ECO:0000256" key="6">
    <source>
        <dbReference type="ARBA" id="ARBA00022692"/>
    </source>
</evidence>
<evidence type="ECO:0000256" key="8">
    <source>
        <dbReference type="ARBA" id="ARBA00023136"/>
    </source>
</evidence>
<sequence>MNLFFITFLALVLDRIIGDPHWIPHPVIILGKYIAWFEKRWNTPGHSRQMQRIKGILLTLSTLLIASVPFACLLFLLYHYIFWLAVAINVFVIATTIAWKGLEDAGWGVLHRLQKEGLDSARNEVAKIVGRDTENLSEVEVLRATVETLAENIVDAIVSPVFYACIGGAPLAMLYRATNTLDSMVGYKNERYQEFGWASARFDDFLNFIPARFTAVLLWIAIGLTGNNARQAWKIMFRDARKHPSPNSGIAESMVAGGLDVQLGGVNYYGGVPSHRALLGNPTRSLESKDIVRVIRIIQVTCLILLMLTALGGVLIWRL</sequence>
<keyword evidence="10" id="KW-0436">Ligase</keyword>
<keyword evidence="11" id="KW-1185">Reference proteome</keyword>
<feature type="transmembrane region" description="Helical" evidence="9">
    <location>
        <begin position="205"/>
        <end position="226"/>
    </location>
</feature>
<evidence type="ECO:0000256" key="9">
    <source>
        <dbReference type="HAMAP-Rule" id="MF_00024"/>
    </source>
</evidence>
<evidence type="ECO:0000256" key="7">
    <source>
        <dbReference type="ARBA" id="ARBA00022989"/>
    </source>
</evidence>
<comment type="caution">
    <text evidence="9">Lacks conserved residue(s) required for the propagation of feature annotation.</text>
</comment>
<evidence type="ECO:0000256" key="4">
    <source>
        <dbReference type="ARBA" id="ARBA00022475"/>
    </source>
</evidence>